<dbReference type="PROSITE" id="PS00729">
    <property type="entry name" value="AP_NUCLEASE_F2_1"/>
    <property type="match status" value="1"/>
</dbReference>
<evidence type="ECO:0000256" key="1">
    <source>
        <dbReference type="ARBA" id="ARBA00005340"/>
    </source>
</evidence>
<dbReference type="AlphaFoldDB" id="A0A543NHW1"/>
<dbReference type="InterPro" id="IPR018246">
    <property type="entry name" value="AP_endonuc_F2_Zn_BS"/>
</dbReference>
<comment type="function">
    <text evidence="7">Endonuclease IV plays a role in DNA repair. It cleaves phosphodiester bonds at apurinic or apyrimidinic (AP) sites, generating a 3'-hydroxyl group and a 5'-terminal sugar phosphate.</text>
</comment>
<dbReference type="PROSITE" id="PS00731">
    <property type="entry name" value="AP_NUCLEASE_F2_3"/>
    <property type="match status" value="1"/>
</dbReference>
<dbReference type="GO" id="GO:0006284">
    <property type="term" value="P:base-excision repair"/>
    <property type="evidence" value="ECO:0007669"/>
    <property type="project" value="TreeGrafter"/>
</dbReference>
<keyword evidence="7" id="KW-0540">Nuclease</keyword>
<keyword evidence="11" id="KW-1185">Reference proteome</keyword>
<dbReference type="EC" id="3.1.21.2" evidence="7"/>
<evidence type="ECO:0000256" key="7">
    <source>
        <dbReference type="HAMAP-Rule" id="MF_00152"/>
    </source>
</evidence>
<evidence type="ECO:0000256" key="5">
    <source>
        <dbReference type="ARBA" id="ARBA00022833"/>
    </source>
</evidence>
<evidence type="ECO:0000256" key="3">
    <source>
        <dbReference type="ARBA" id="ARBA00022763"/>
    </source>
</evidence>
<feature type="binding site" evidence="7">
    <location>
        <position position="221"/>
    </location>
    <ligand>
        <name>Zn(2+)</name>
        <dbReference type="ChEBI" id="CHEBI:29105"/>
        <label>2</label>
    </ligand>
</feature>
<dbReference type="GO" id="GO:0008270">
    <property type="term" value="F:zinc ion binding"/>
    <property type="evidence" value="ECO:0007669"/>
    <property type="project" value="UniProtKB-UniRule"/>
</dbReference>
<comment type="cofactor">
    <cofactor evidence="7">
        <name>Zn(2+)</name>
        <dbReference type="ChEBI" id="CHEBI:29105"/>
    </cofactor>
    <text evidence="7">Binds 3 Zn(2+) ions.</text>
</comment>
<dbReference type="InterPro" id="IPR001719">
    <property type="entry name" value="AP_endonuc_2"/>
</dbReference>
<feature type="binding site" evidence="7">
    <location>
        <position position="150"/>
    </location>
    <ligand>
        <name>Zn(2+)</name>
        <dbReference type="ChEBI" id="CHEBI:29105"/>
        <label>2</label>
    </ligand>
</feature>
<dbReference type="OrthoDB" id="9805666at2"/>
<evidence type="ECO:0000259" key="9">
    <source>
        <dbReference type="Pfam" id="PF01261"/>
    </source>
</evidence>
<feature type="region of interest" description="Disordered" evidence="8">
    <location>
        <begin position="290"/>
        <end position="321"/>
    </location>
</feature>
<keyword evidence="2 7" id="KW-0479">Metal-binding</keyword>
<dbReference type="Proteomes" id="UP000317422">
    <property type="component" value="Unassembled WGS sequence"/>
</dbReference>
<evidence type="ECO:0000256" key="6">
    <source>
        <dbReference type="ARBA" id="ARBA00023204"/>
    </source>
</evidence>
<dbReference type="Pfam" id="PF01261">
    <property type="entry name" value="AP_endonuc_2"/>
    <property type="match status" value="1"/>
</dbReference>
<accession>A0A543NHW1</accession>
<feature type="binding site" evidence="7">
    <location>
        <position position="234"/>
    </location>
    <ligand>
        <name>Zn(2+)</name>
        <dbReference type="ChEBI" id="CHEBI:29105"/>
        <label>3</label>
    </ligand>
</feature>
<keyword evidence="4 7" id="KW-0378">Hydrolase</keyword>
<comment type="caution">
    <text evidence="10">The sequence shown here is derived from an EMBL/GenBank/DDBJ whole genome shotgun (WGS) entry which is preliminary data.</text>
</comment>
<feature type="domain" description="Xylose isomerase-like TIM barrel" evidence="9">
    <location>
        <begin position="29"/>
        <end position="283"/>
    </location>
</feature>
<comment type="similarity">
    <text evidence="1 7">Belongs to the AP endonuclease 2 family.</text>
</comment>
<dbReference type="SUPFAM" id="SSF51658">
    <property type="entry name" value="Xylose isomerase-like"/>
    <property type="match status" value="1"/>
</dbReference>
<dbReference type="CDD" id="cd00019">
    <property type="entry name" value="AP2Ec"/>
    <property type="match status" value="1"/>
</dbReference>
<evidence type="ECO:0000256" key="8">
    <source>
        <dbReference type="SAM" id="MobiDB-lite"/>
    </source>
</evidence>
<comment type="catalytic activity">
    <reaction evidence="7">
        <text>Endonucleolytic cleavage to 5'-phosphooligonucleotide end-products.</text>
        <dbReference type="EC" id="3.1.21.2"/>
    </reaction>
</comment>
<feature type="binding site" evidence="7">
    <location>
        <position position="184"/>
    </location>
    <ligand>
        <name>Zn(2+)</name>
        <dbReference type="ChEBI" id="CHEBI:29105"/>
        <label>2</label>
    </ligand>
</feature>
<feature type="binding site" evidence="7">
    <location>
        <position position="266"/>
    </location>
    <ligand>
        <name>Zn(2+)</name>
        <dbReference type="ChEBI" id="CHEBI:29105"/>
        <label>2</label>
    </ligand>
</feature>
<reference evidence="10 11" key="1">
    <citation type="submission" date="2019-06" db="EMBL/GenBank/DDBJ databases">
        <title>Sequencing the genomes of 1000 actinobacteria strains.</title>
        <authorList>
            <person name="Klenk H.-P."/>
        </authorList>
    </citation>
    <scope>NUCLEOTIDE SEQUENCE [LARGE SCALE GENOMIC DNA]</scope>
    <source>
        <strain evidence="10 11">DSM 45015</strain>
    </source>
</reference>
<name>A0A543NHW1_9ACTN</name>
<feature type="compositionally biased region" description="Low complexity" evidence="8">
    <location>
        <begin position="297"/>
        <end position="313"/>
    </location>
</feature>
<evidence type="ECO:0000256" key="2">
    <source>
        <dbReference type="ARBA" id="ARBA00022723"/>
    </source>
</evidence>
<dbReference type="SMART" id="SM00518">
    <property type="entry name" value="AP2Ec"/>
    <property type="match status" value="1"/>
</dbReference>
<feature type="binding site" evidence="7">
    <location>
        <position position="113"/>
    </location>
    <ligand>
        <name>Zn(2+)</name>
        <dbReference type="ChEBI" id="CHEBI:29105"/>
        <label>1</label>
    </ligand>
</feature>
<feature type="binding site" evidence="7">
    <location>
        <position position="73"/>
    </location>
    <ligand>
        <name>Zn(2+)</name>
        <dbReference type="ChEBI" id="CHEBI:29105"/>
        <label>1</label>
    </ligand>
</feature>
<keyword evidence="5 7" id="KW-0862">Zinc</keyword>
<feature type="binding site" evidence="7">
    <location>
        <position position="236"/>
    </location>
    <ligand>
        <name>Zn(2+)</name>
        <dbReference type="ChEBI" id="CHEBI:29105"/>
        <label>3</label>
    </ligand>
</feature>
<dbReference type="GO" id="GO:0003677">
    <property type="term" value="F:DNA binding"/>
    <property type="evidence" value="ECO:0007669"/>
    <property type="project" value="InterPro"/>
</dbReference>
<dbReference type="GO" id="GO:0008833">
    <property type="term" value="F:deoxyribonuclease IV (phage-T4-induced) activity"/>
    <property type="evidence" value="ECO:0007669"/>
    <property type="project" value="UniProtKB-UniRule"/>
</dbReference>
<feature type="binding site" evidence="7">
    <location>
        <position position="150"/>
    </location>
    <ligand>
        <name>Zn(2+)</name>
        <dbReference type="ChEBI" id="CHEBI:29105"/>
        <label>1</label>
    </ligand>
</feature>
<dbReference type="PANTHER" id="PTHR21445:SF0">
    <property type="entry name" value="APURINIC-APYRIMIDINIC ENDONUCLEASE"/>
    <property type="match status" value="1"/>
</dbReference>
<dbReference type="GO" id="GO:0003906">
    <property type="term" value="F:DNA-(apurinic or apyrimidinic site) endonuclease activity"/>
    <property type="evidence" value="ECO:0007669"/>
    <property type="project" value="TreeGrafter"/>
</dbReference>
<keyword evidence="6 7" id="KW-0234">DNA repair</keyword>
<organism evidence="10 11">
    <name type="scientific">Haloactinospora alba</name>
    <dbReference type="NCBI Taxonomy" id="405555"/>
    <lineage>
        <taxon>Bacteria</taxon>
        <taxon>Bacillati</taxon>
        <taxon>Actinomycetota</taxon>
        <taxon>Actinomycetes</taxon>
        <taxon>Streptosporangiales</taxon>
        <taxon>Nocardiopsidaceae</taxon>
        <taxon>Haloactinospora</taxon>
    </lineage>
</organism>
<dbReference type="InterPro" id="IPR013022">
    <property type="entry name" value="Xyl_isomerase-like_TIM-brl"/>
</dbReference>
<gene>
    <name evidence="7" type="primary">nfo</name>
    <name evidence="10" type="ORF">FHX37_1336</name>
</gene>
<sequence length="321" mass="33743">MTTPHTASPLSPVGAHVPVSGGIATRGLAYAAAVRAETIQVFVSNPRSWSRGPGNPAEDAALRENSALPLFIHAPYLINLGTPYQETATRSAASLEHALLRGEEIQAGGVVVHTGSAVRDGRREGLRRMRERLLAVLERLSPSSPPVLLEPMAGQGGALCATVDDVAEYLDMLEWHPKLRVCLDTAHSFAAGHDISTAPGMRAMLDRFGETVGADRLELVHANDSKAQCASNKDLHQNIGAGRIGAAPFAELFRHPVSSGVPVIVETPGPETPHAADVNTLRRLRTLGHTASRERGSAGWSAAPSPQAPATAAEPVGAPAR</sequence>
<dbReference type="InterPro" id="IPR036237">
    <property type="entry name" value="Xyl_isomerase-like_sf"/>
</dbReference>
<evidence type="ECO:0000313" key="11">
    <source>
        <dbReference type="Proteomes" id="UP000317422"/>
    </source>
</evidence>
<dbReference type="GO" id="GO:0008081">
    <property type="term" value="F:phosphoric diester hydrolase activity"/>
    <property type="evidence" value="ECO:0007669"/>
    <property type="project" value="TreeGrafter"/>
</dbReference>
<keyword evidence="3 7" id="KW-0227">DNA damage</keyword>
<dbReference type="EMBL" id="VFQC01000001">
    <property type="protein sequence ID" value="TQN31433.1"/>
    <property type="molecule type" value="Genomic_DNA"/>
</dbReference>
<keyword evidence="7 10" id="KW-0255">Endonuclease</keyword>
<dbReference type="NCBIfam" id="TIGR00587">
    <property type="entry name" value="nfo"/>
    <property type="match status" value="1"/>
</dbReference>
<proteinExistence type="inferred from homology"/>
<evidence type="ECO:0000313" key="10">
    <source>
        <dbReference type="EMBL" id="TQN31433.1"/>
    </source>
</evidence>
<dbReference type="RefSeq" id="WP_141922774.1">
    <property type="nucleotide sequence ID" value="NZ_VFQC01000001.1"/>
</dbReference>
<protein>
    <recommendedName>
        <fullName evidence="7">Probable endonuclease 4</fullName>
        <ecNumber evidence="7">3.1.21.2</ecNumber>
    </recommendedName>
    <alternativeName>
        <fullName evidence="7">Endodeoxyribonuclease IV</fullName>
    </alternativeName>
    <alternativeName>
        <fullName evidence="7">Endonuclease IV</fullName>
    </alternativeName>
</protein>
<dbReference type="PANTHER" id="PTHR21445">
    <property type="entry name" value="ENDONUCLEASE IV ENDODEOXYRIBONUCLEASE IV"/>
    <property type="match status" value="1"/>
</dbReference>
<evidence type="ECO:0000256" key="4">
    <source>
        <dbReference type="ARBA" id="ARBA00022801"/>
    </source>
</evidence>
<dbReference type="HAMAP" id="MF_00152">
    <property type="entry name" value="Nfo"/>
    <property type="match status" value="1"/>
</dbReference>
<dbReference type="Gene3D" id="3.20.20.150">
    <property type="entry name" value="Divalent-metal-dependent TIM barrel enzymes"/>
    <property type="match status" value="1"/>
</dbReference>
<dbReference type="PROSITE" id="PS51432">
    <property type="entry name" value="AP_NUCLEASE_F2_4"/>
    <property type="match status" value="1"/>
</dbReference>
<feature type="binding site" evidence="7">
    <location>
        <position position="187"/>
    </location>
    <ligand>
        <name>Zn(2+)</name>
        <dbReference type="ChEBI" id="CHEBI:29105"/>
        <label>3</label>
    </ligand>
</feature>